<evidence type="ECO:0000256" key="1">
    <source>
        <dbReference type="SAM" id="MobiDB-lite"/>
    </source>
</evidence>
<name>A0A915EKC5_9BILA</name>
<dbReference type="AlphaFoldDB" id="A0A915EKC5"/>
<keyword evidence="2" id="KW-0812">Transmembrane</keyword>
<proteinExistence type="predicted"/>
<keyword evidence="2" id="KW-0472">Membrane</keyword>
<evidence type="ECO:0000313" key="4">
    <source>
        <dbReference type="WBParaSite" id="jg6817"/>
    </source>
</evidence>
<sequence length="195" mass="21523">MVVGLNLMEEASTASAPPISAMGSGTGRKKPSVSHSVLSINVFNAMNISDNPQSPPLLELEFLKQSPFIIDYEYIDDEKGIVDNSSAKRTLSANKLYFDKISELQEDSIDEEDDLVPVDFDSYQDEWRQKDSSKVLDNKVKPSPSSITNNNRYKVTSTDKESGGLENSAFKLSSFTICPAALTSVFHLFFALLVI</sequence>
<keyword evidence="2" id="KW-1133">Transmembrane helix</keyword>
<evidence type="ECO:0000256" key="2">
    <source>
        <dbReference type="SAM" id="Phobius"/>
    </source>
</evidence>
<evidence type="ECO:0000313" key="3">
    <source>
        <dbReference type="Proteomes" id="UP000887574"/>
    </source>
</evidence>
<feature type="transmembrane region" description="Helical" evidence="2">
    <location>
        <begin position="172"/>
        <end position="194"/>
    </location>
</feature>
<keyword evidence="3" id="KW-1185">Reference proteome</keyword>
<protein>
    <submittedName>
        <fullName evidence="4">Uncharacterized protein</fullName>
    </submittedName>
</protein>
<dbReference type="Proteomes" id="UP000887574">
    <property type="component" value="Unplaced"/>
</dbReference>
<dbReference type="WBParaSite" id="jg6817">
    <property type="protein sequence ID" value="jg6817"/>
    <property type="gene ID" value="jg6817"/>
</dbReference>
<accession>A0A915EKC5</accession>
<feature type="compositionally biased region" description="Polar residues" evidence="1">
    <location>
        <begin position="143"/>
        <end position="156"/>
    </location>
</feature>
<reference evidence="4" key="1">
    <citation type="submission" date="2022-11" db="UniProtKB">
        <authorList>
            <consortium name="WormBaseParasite"/>
        </authorList>
    </citation>
    <scope>IDENTIFICATION</scope>
</reference>
<organism evidence="3 4">
    <name type="scientific">Ditylenchus dipsaci</name>
    <dbReference type="NCBI Taxonomy" id="166011"/>
    <lineage>
        <taxon>Eukaryota</taxon>
        <taxon>Metazoa</taxon>
        <taxon>Ecdysozoa</taxon>
        <taxon>Nematoda</taxon>
        <taxon>Chromadorea</taxon>
        <taxon>Rhabditida</taxon>
        <taxon>Tylenchina</taxon>
        <taxon>Tylenchomorpha</taxon>
        <taxon>Sphaerularioidea</taxon>
        <taxon>Anguinidae</taxon>
        <taxon>Anguininae</taxon>
        <taxon>Ditylenchus</taxon>
    </lineage>
</organism>
<feature type="region of interest" description="Disordered" evidence="1">
    <location>
        <begin position="134"/>
        <end position="163"/>
    </location>
</feature>